<accession>A0A4U6VXF1</accession>
<evidence type="ECO:0008006" key="3">
    <source>
        <dbReference type="Google" id="ProtNLM"/>
    </source>
</evidence>
<sequence>MDLPSYNCVLCQGNITEAIQHHLMRCPFSKLCWNLINLQISDDLSGYYNLAQKSDGQPFFLEITVLMAWSIWITRNGIIFDNQDASIQRCTDNIRKEFALVIHQTKKKYHPNIDLWASSLL</sequence>
<evidence type="ECO:0000313" key="2">
    <source>
        <dbReference type="Proteomes" id="UP000298652"/>
    </source>
</evidence>
<evidence type="ECO:0000313" key="1">
    <source>
        <dbReference type="EMBL" id="TKW33543.1"/>
    </source>
</evidence>
<gene>
    <name evidence="1" type="ORF">SEVIR_2G243800v2</name>
</gene>
<proteinExistence type="predicted"/>
<dbReference type="EMBL" id="CM016553">
    <property type="protein sequence ID" value="TKW33543.1"/>
    <property type="molecule type" value="Genomic_DNA"/>
</dbReference>
<keyword evidence="2" id="KW-1185">Reference proteome</keyword>
<dbReference type="Proteomes" id="UP000298652">
    <property type="component" value="Chromosome 2"/>
</dbReference>
<organism evidence="1 2">
    <name type="scientific">Setaria viridis</name>
    <name type="common">Green bristlegrass</name>
    <name type="synonym">Setaria italica subsp. viridis</name>
    <dbReference type="NCBI Taxonomy" id="4556"/>
    <lineage>
        <taxon>Eukaryota</taxon>
        <taxon>Viridiplantae</taxon>
        <taxon>Streptophyta</taxon>
        <taxon>Embryophyta</taxon>
        <taxon>Tracheophyta</taxon>
        <taxon>Spermatophyta</taxon>
        <taxon>Magnoliopsida</taxon>
        <taxon>Liliopsida</taxon>
        <taxon>Poales</taxon>
        <taxon>Poaceae</taxon>
        <taxon>PACMAD clade</taxon>
        <taxon>Panicoideae</taxon>
        <taxon>Panicodae</taxon>
        <taxon>Paniceae</taxon>
        <taxon>Cenchrinae</taxon>
        <taxon>Setaria</taxon>
    </lineage>
</organism>
<name>A0A4U6VXF1_SETVI</name>
<protein>
    <recommendedName>
        <fullName evidence="3">Reverse transcriptase zinc-binding domain-containing protein</fullName>
    </recommendedName>
</protein>
<dbReference type="Gramene" id="TKW33543">
    <property type="protein sequence ID" value="TKW33543"/>
    <property type="gene ID" value="SEVIR_2G243800v2"/>
</dbReference>
<dbReference type="AlphaFoldDB" id="A0A4U6VXF1"/>
<reference evidence="1" key="1">
    <citation type="submission" date="2019-03" db="EMBL/GenBank/DDBJ databases">
        <title>WGS assembly of Setaria viridis.</title>
        <authorList>
            <person name="Huang P."/>
            <person name="Jenkins J."/>
            <person name="Grimwood J."/>
            <person name="Barry K."/>
            <person name="Healey A."/>
            <person name="Mamidi S."/>
            <person name="Sreedasyam A."/>
            <person name="Shu S."/>
            <person name="Feldman M."/>
            <person name="Wu J."/>
            <person name="Yu Y."/>
            <person name="Chen C."/>
            <person name="Johnson J."/>
            <person name="Rokhsar D."/>
            <person name="Baxter I."/>
            <person name="Schmutz J."/>
            <person name="Brutnell T."/>
            <person name="Kellogg E."/>
        </authorList>
    </citation>
    <scope>NUCLEOTIDE SEQUENCE [LARGE SCALE GENOMIC DNA]</scope>
</reference>